<proteinExistence type="predicted"/>
<keyword evidence="2" id="KW-0812">Transmembrane</keyword>
<reference evidence="3" key="1">
    <citation type="journal article" date="2020" name="Fungal Divers.">
        <title>Resolving the Mortierellaceae phylogeny through synthesis of multi-gene phylogenetics and phylogenomics.</title>
        <authorList>
            <person name="Vandepol N."/>
            <person name="Liber J."/>
            <person name="Desiro A."/>
            <person name="Na H."/>
            <person name="Kennedy M."/>
            <person name="Barry K."/>
            <person name="Grigoriev I.V."/>
            <person name="Miller A.N."/>
            <person name="O'Donnell K."/>
            <person name="Stajich J.E."/>
            <person name="Bonito G."/>
        </authorList>
    </citation>
    <scope>NUCLEOTIDE SEQUENCE</scope>
    <source>
        <strain evidence="3">BC1065</strain>
    </source>
</reference>
<evidence type="ECO:0000256" key="1">
    <source>
        <dbReference type="SAM" id="MobiDB-lite"/>
    </source>
</evidence>
<evidence type="ECO:0000313" key="3">
    <source>
        <dbReference type="EMBL" id="KAG0252792.1"/>
    </source>
</evidence>
<feature type="compositionally biased region" description="Low complexity" evidence="1">
    <location>
        <begin position="44"/>
        <end position="60"/>
    </location>
</feature>
<accession>A0A9P6PTP6</accession>
<protein>
    <submittedName>
        <fullName evidence="3">Uncharacterized protein</fullName>
    </submittedName>
</protein>
<evidence type="ECO:0000313" key="4">
    <source>
        <dbReference type="Proteomes" id="UP000807716"/>
    </source>
</evidence>
<sequence>MDGSPSLTAADNTDTGSTEADDLDEPPQLEPIPIETPVEEIEEPPTTTTTTTTTTKTPTEPRIPLPTDFVVPPMPPANGGAAPSPVFPPGSDSCQKCRYFYPRLATCNEIANNTLTKIPRAPLDGAHDAIIMQSPPPPLPPLPVNFTTILPLLRCLCPDQGLAATKVCATCFRGTRQPDFLGALAEQNVTSQLSSWQQACLDSGMGQHVPPQGTKGDSAASAVAAAAAKNGATSLSRLVVTVLVFTSCPRFIATFVVASTCWMVVWGILAQLSVV</sequence>
<dbReference type="OrthoDB" id="2445262at2759"/>
<feature type="compositionally biased region" description="Polar residues" evidence="1">
    <location>
        <begin position="1"/>
        <end position="18"/>
    </location>
</feature>
<feature type="region of interest" description="Disordered" evidence="1">
    <location>
        <begin position="1"/>
        <end position="64"/>
    </location>
</feature>
<keyword evidence="2" id="KW-1133">Transmembrane helix</keyword>
<name>A0A9P6PTP6_9FUNG</name>
<gene>
    <name evidence="3" type="ORF">DFQ27_007851</name>
</gene>
<evidence type="ECO:0000256" key="2">
    <source>
        <dbReference type="SAM" id="Phobius"/>
    </source>
</evidence>
<comment type="caution">
    <text evidence="3">The sequence shown here is derived from an EMBL/GenBank/DDBJ whole genome shotgun (WGS) entry which is preliminary data.</text>
</comment>
<dbReference type="Proteomes" id="UP000807716">
    <property type="component" value="Unassembled WGS sequence"/>
</dbReference>
<dbReference type="AlphaFoldDB" id="A0A9P6PTP6"/>
<feature type="transmembrane region" description="Helical" evidence="2">
    <location>
        <begin position="251"/>
        <end position="272"/>
    </location>
</feature>
<dbReference type="EMBL" id="JAAAJB010000631">
    <property type="protein sequence ID" value="KAG0252792.1"/>
    <property type="molecule type" value="Genomic_DNA"/>
</dbReference>
<keyword evidence="2" id="KW-0472">Membrane</keyword>
<organism evidence="3 4">
    <name type="scientific">Actinomortierella ambigua</name>
    <dbReference type="NCBI Taxonomy" id="1343610"/>
    <lineage>
        <taxon>Eukaryota</taxon>
        <taxon>Fungi</taxon>
        <taxon>Fungi incertae sedis</taxon>
        <taxon>Mucoromycota</taxon>
        <taxon>Mortierellomycotina</taxon>
        <taxon>Mortierellomycetes</taxon>
        <taxon>Mortierellales</taxon>
        <taxon>Mortierellaceae</taxon>
        <taxon>Actinomortierella</taxon>
    </lineage>
</organism>
<keyword evidence="4" id="KW-1185">Reference proteome</keyword>